<dbReference type="AlphaFoldDB" id="A0A0Q3TG66"/>
<organism evidence="2 3">
    <name type="scientific">Heyndrickxia shackletonii</name>
    <dbReference type="NCBI Taxonomy" id="157838"/>
    <lineage>
        <taxon>Bacteria</taxon>
        <taxon>Bacillati</taxon>
        <taxon>Bacillota</taxon>
        <taxon>Bacilli</taxon>
        <taxon>Bacillales</taxon>
        <taxon>Bacillaceae</taxon>
        <taxon>Heyndrickxia</taxon>
    </lineage>
</organism>
<dbReference type="PATRIC" id="fig|157838.3.peg.1188"/>
<feature type="compositionally biased region" description="Polar residues" evidence="1">
    <location>
        <begin position="13"/>
        <end position="22"/>
    </location>
</feature>
<gene>
    <name evidence="2" type="ORF">AN964_05340</name>
</gene>
<dbReference type="Pfam" id="PF03646">
    <property type="entry name" value="FlaG"/>
    <property type="match status" value="1"/>
</dbReference>
<keyword evidence="3" id="KW-1185">Reference proteome</keyword>
<evidence type="ECO:0000313" key="3">
    <source>
        <dbReference type="Proteomes" id="UP000051888"/>
    </source>
</evidence>
<proteinExistence type="predicted"/>
<evidence type="ECO:0000313" key="2">
    <source>
        <dbReference type="EMBL" id="KQL52990.1"/>
    </source>
</evidence>
<dbReference type="EMBL" id="LJJC01000004">
    <property type="protein sequence ID" value="KQL52990.1"/>
    <property type="molecule type" value="Genomic_DNA"/>
</dbReference>
<dbReference type="InterPro" id="IPR005186">
    <property type="entry name" value="FlaG"/>
</dbReference>
<dbReference type="STRING" id="157838.AN964_05340"/>
<accession>A0A0Q3TG66</accession>
<name>A0A0Q3TG66_9BACI</name>
<sequence length="118" mass="13946">MEKIHSTFIPQIRPTSNDNQQQQTFEGAQEFLNQHSNKQDNGNQVSEKYLKETIENVDHMLPDHYSVKYKYHEKTESYYVQVINDNSNEVVREIPSEKLLDTYASMKEMLGILFDMKI</sequence>
<dbReference type="PANTHER" id="PTHR37166">
    <property type="entry name" value="PROTEIN FLAG"/>
    <property type="match status" value="1"/>
</dbReference>
<dbReference type="InterPro" id="IPR035924">
    <property type="entry name" value="FlaG-like_sf"/>
</dbReference>
<dbReference type="Proteomes" id="UP000051888">
    <property type="component" value="Unassembled WGS sequence"/>
</dbReference>
<protein>
    <recommendedName>
        <fullName evidence="4">Flagellar protein FlaG</fullName>
    </recommendedName>
</protein>
<reference evidence="2 3" key="1">
    <citation type="submission" date="2015-09" db="EMBL/GenBank/DDBJ databases">
        <title>Genome sequencing project for genomic taxonomy and phylogenomics of Bacillus-like bacteria.</title>
        <authorList>
            <person name="Liu B."/>
            <person name="Wang J."/>
            <person name="Zhu Y."/>
            <person name="Liu G."/>
            <person name="Chen Q."/>
            <person name="Chen Z."/>
            <person name="Lan J."/>
            <person name="Che J."/>
            <person name="Ge C."/>
            <person name="Shi H."/>
            <person name="Pan Z."/>
            <person name="Liu X."/>
        </authorList>
    </citation>
    <scope>NUCLEOTIDE SEQUENCE [LARGE SCALE GENOMIC DNA]</scope>
    <source>
        <strain evidence="2 3">LMG 18435</strain>
    </source>
</reference>
<dbReference type="Gene3D" id="3.30.160.170">
    <property type="entry name" value="FlaG-like"/>
    <property type="match status" value="1"/>
</dbReference>
<comment type="caution">
    <text evidence="2">The sequence shown here is derived from an EMBL/GenBank/DDBJ whole genome shotgun (WGS) entry which is preliminary data.</text>
</comment>
<evidence type="ECO:0000256" key="1">
    <source>
        <dbReference type="SAM" id="MobiDB-lite"/>
    </source>
</evidence>
<dbReference type="OrthoDB" id="9799867at2"/>
<dbReference type="PANTHER" id="PTHR37166:SF1">
    <property type="entry name" value="PROTEIN FLAG"/>
    <property type="match status" value="1"/>
</dbReference>
<evidence type="ECO:0008006" key="4">
    <source>
        <dbReference type="Google" id="ProtNLM"/>
    </source>
</evidence>
<dbReference type="RefSeq" id="WP_055738706.1">
    <property type="nucleotide sequence ID" value="NZ_JAAIWL010000004.1"/>
</dbReference>
<feature type="region of interest" description="Disordered" evidence="1">
    <location>
        <begin position="1"/>
        <end position="22"/>
    </location>
</feature>
<dbReference type="SUPFAM" id="SSF160214">
    <property type="entry name" value="FlaG-like"/>
    <property type="match status" value="1"/>
</dbReference>